<dbReference type="InterPro" id="IPR000182">
    <property type="entry name" value="GNAT_dom"/>
</dbReference>
<reference evidence="2 3" key="1">
    <citation type="submission" date="2017-02" db="EMBL/GenBank/DDBJ databases">
        <authorList>
            <person name="Peterson S.W."/>
        </authorList>
    </citation>
    <scope>NUCLEOTIDE SEQUENCE [LARGE SCALE GENOMIC DNA]</scope>
    <source>
        <strain evidence="2 3">DSM 22323</strain>
    </source>
</reference>
<dbReference type="InterPro" id="IPR016181">
    <property type="entry name" value="Acyl_CoA_acyltransferase"/>
</dbReference>
<dbReference type="AlphaFoldDB" id="A0A1T5D3A0"/>
<dbReference type="SUPFAM" id="SSF55729">
    <property type="entry name" value="Acyl-CoA N-acyltransferases (Nat)"/>
    <property type="match status" value="1"/>
</dbReference>
<feature type="domain" description="N-acetyltransferase" evidence="1">
    <location>
        <begin position="4"/>
        <end position="158"/>
    </location>
</feature>
<keyword evidence="3" id="KW-1185">Reference proteome</keyword>
<gene>
    <name evidence="2" type="ORF">SAMN05660477_00568</name>
</gene>
<dbReference type="RefSeq" id="WP_079665834.1">
    <property type="nucleotide sequence ID" value="NZ_FUYZ01000001.1"/>
</dbReference>
<evidence type="ECO:0000313" key="3">
    <source>
        <dbReference type="Proteomes" id="UP000191112"/>
    </source>
</evidence>
<dbReference type="OrthoDB" id="9811523at2"/>
<proteinExistence type="predicted"/>
<protein>
    <submittedName>
        <fullName evidence="2">Protein N-acetyltransferase, RimJ/RimL family</fullName>
    </submittedName>
</protein>
<evidence type="ECO:0000259" key="1">
    <source>
        <dbReference type="PROSITE" id="PS51186"/>
    </source>
</evidence>
<dbReference type="Proteomes" id="UP000191112">
    <property type="component" value="Unassembled WGS sequence"/>
</dbReference>
<dbReference type="STRING" id="619805.SAMN05660477_00568"/>
<name>A0A1T5D3A0_9FLAO</name>
<dbReference type="PANTHER" id="PTHR43415:SF5">
    <property type="entry name" value="ACETYLTRANSFERASE"/>
    <property type="match status" value="1"/>
</dbReference>
<evidence type="ECO:0000313" key="2">
    <source>
        <dbReference type="EMBL" id="SKB66172.1"/>
    </source>
</evidence>
<dbReference type="Pfam" id="PF00583">
    <property type="entry name" value="Acetyltransf_1"/>
    <property type="match status" value="1"/>
</dbReference>
<keyword evidence="2" id="KW-0808">Transferase</keyword>
<accession>A0A1T5D3A0</accession>
<dbReference type="PANTHER" id="PTHR43415">
    <property type="entry name" value="SPERMIDINE N(1)-ACETYLTRANSFERASE"/>
    <property type="match status" value="1"/>
</dbReference>
<dbReference type="PROSITE" id="PS51186">
    <property type="entry name" value="GNAT"/>
    <property type="match status" value="1"/>
</dbReference>
<dbReference type="EMBL" id="FUYZ01000001">
    <property type="protein sequence ID" value="SKB66172.1"/>
    <property type="molecule type" value="Genomic_DNA"/>
</dbReference>
<dbReference type="GO" id="GO:0016747">
    <property type="term" value="F:acyltransferase activity, transferring groups other than amino-acyl groups"/>
    <property type="evidence" value="ECO:0007669"/>
    <property type="project" value="InterPro"/>
</dbReference>
<sequence>MTNILLKTFSEDDFELLNNWITTNEDLMQFAGSALVFPLTKKQFFEDLKHENRYAFSVFKNEKLIGHAQILEKENSFLLGRILIGEKQNRGQGYGEIIVEKLLDFGFKKFKNKTAELNVFDWNISAIKCYEKIGFRINHDLKKEVQINNKIWTSVNMTMGKLSDLLIS</sequence>
<dbReference type="Gene3D" id="3.40.630.30">
    <property type="match status" value="1"/>
</dbReference>
<organism evidence="2 3">
    <name type="scientific">Soonwooa buanensis</name>
    <dbReference type="NCBI Taxonomy" id="619805"/>
    <lineage>
        <taxon>Bacteria</taxon>
        <taxon>Pseudomonadati</taxon>
        <taxon>Bacteroidota</taxon>
        <taxon>Flavobacteriia</taxon>
        <taxon>Flavobacteriales</taxon>
        <taxon>Weeksellaceae</taxon>
        <taxon>Chryseobacterium group</taxon>
        <taxon>Soonwooa</taxon>
    </lineage>
</organism>